<evidence type="ECO:0000313" key="1">
    <source>
        <dbReference type="EMBL" id="MDC0722079.1"/>
    </source>
</evidence>
<dbReference type="RefSeq" id="WP_272090576.1">
    <property type="nucleotide sequence ID" value="NZ_JAQNDL010000003.1"/>
</dbReference>
<keyword evidence="2" id="KW-1185">Reference proteome</keyword>
<reference evidence="1 2" key="1">
    <citation type="submission" date="2022-11" db="EMBL/GenBank/DDBJ databases">
        <title>Minimal conservation of predation-associated metabolite biosynthetic gene clusters underscores biosynthetic potential of Myxococcota including descriptions for ten novel species: Archangium lansinium sp. nov., Myxococcus landrumus sp. nov., Nannocystis bai.</title>
        <authorList>
            <person name="Ahearne A."/>
            <person name="Stevens C."/>
            <person name="Dowd S."/>
        </authorList>
    </citation>
    <scope>NUCLEOTIDE SEQUENCE [LARGE SCALE GENOMIC DNA]</scope>
    <source>
        <strain evidence="1 2">BB15-2</strain>
    </source>
</reference>
<dbReference type="EMBL" id="JAQNDL010000003">
    <property type="protein sequence ID" value="MDC0722079.1"/>
    <property type="molecule type" value="Genomic_DNA"/>
</dbReference>
<gene>
    <name evidence="1" type="ORF">POL25_34550</name>
</gene>
<name>A0ABT5E9P9_9BACT</name>
<comment type="caution">
    <text evidence="1">The sequence shown here is derived from an EMBL/GenBank/DDBJ whole genome shotgun (WGS) entry which is preliminary data.</text>
</comment>
<organism evidence="1 2">
    <name type="scientific">Nannocystis bainbridge</name>
    <dbReference type="NCBI Taxonomy" id="2995303"/>
    <lineage>
        <taxon>Bacteria</taxon>
        <taxon>Pseudomonadati</taxon>
        <taxon>Myxococcota</taxon>
        <taxon>Polyangia</taxon>
        <taxon>Nannocystales</taxon>
        <taxon>Nannocystaceae</taxon>
        <taxon>Nannocystis</taxon>
    </lineage>
</organism>
<protein>
    <submittedName>
        <fullName evidence="1">Uncharacterized protein</fullName>
    </submittedName>
</protein>
<accession>A0ABT5E9P9</accession>
<evidence type="ECO:0000313" key="2">
    <source>
        <dbReference type="Proteomes" id="UP001221686"/>
    </source>
</evidence>
<proteinExistence type="predicted"/>
<sequence>MFDDLAPYLSSIPPGLRDQVIELRRRVAEDPDPVHVLFDVVQFKLVCHEMSARTRNPQVLKFAQVSHLLFKLAQARAG</sequence>
<dbReference type="Proteomes" id="UP001221686">
    <property type="component" value="Unassembled WGS sequence"/>
</dbReference>